<keyword evidence="6" id="KW-1185">Reference proteome</keyword>
<dbReference type="AlphaFoldDB" id="A0A7J5UV03"/>
<evidence type="ECO:0000313" key="5">
    <source>
        <dbReference type="EMBL" id="KAE8766107.1"/>
    </source>
</evidence>
<dbReference type="PROSITE" id="PS50949">
    <property type="entry name" value="HTH_GNTR"/>
    <property type="match status" value="1"/>
</dbReference>
<name>A0A7J5UV03_9MICO</name>
<protein>
    <submittedName>
        <fullName evidence="5">FCD domain-containing protein</fullName>
    </submittedName>
</protein>
<dbReference type="InterPro" id="IPR011711">
    <property type="entry name" value="GntR_C"/>
</dbReference>
<organism evidence="5 6">
    <name type="scientific">Georgenia thermotolerans</name>
    <dbReference type="NCBI Taxonomy" id="527326"/>
    <lineage>
        <taxon>Bacteria</taxon>
        <taxon>Bacillati</taxon>
        <taxon>Actinomycetota</taxon>
        <taxon>Actinomycetes</taxon>
        <taxon>Micrococcales</taxon>
        <taxon>Bogoriellaceae</taxon>
        <taxon>Georgenia</taxon>
    </lineage>
</organism>
<dbReference type="SUPFAM" id="SSF48008">
    <property type="entry name" value="GntR ligand-binding domain-like"/>
    <property type="match status" value="1"/>
</dbReference>
<sequence length="229" mass="25259">MSSTSQLFELSPGDGSGFQRTLADRVAVELHRAILGGDFEAGSWLRIQELAEQYETSAMPVREALRRLGALGLVEVVPHRGARVAELSVVDLEDTYATRLALEPVIVAAAARQFTLEQGGEAGVALERHERLLHGGEVDAARAAHTEFHFLLYRASGSRWMLRAIEPVWQNSERYRFASPGDPEALARSHAEHTEILQACLDHDAGAAARAMRRHLTGAKERMRRAMTV</sequence>
<reference evidence="5 6" key="1">
    <citation type="submission" date="2019-10" db="EMBL/GenBank/DDBJ databases">
        <title>Georgenia wutianyii sp. nov. and Georgenia yuyongxinii sp. nov. isolated from plateau pika (Ochotona curzoniae) in the Qinghai-Tibet plateau of China.</title>
        <authorList>
            <person name="Tian Z."/>
        </authorList>
    </citation>
    <scope>NUCLEOTIDE SEQUENCE [LARGE SCALE GENOMIC DNA]</scope>
    <source>
        <strain evidence="5 6">DSM 21501</strain>
    </source>
</reference>
<dbReference type="Gene3D" id="1.20.120.530">
    <property type="entry name" value="GntR ligand-binding domain-like"/>
    <property type="match status" value="1"/>
</dbReference>
<keyword evidence="2" id="KW-0238">DNA-binding</keyword>
<dbReference type="Pfam" id="PF00392">
    <property type="entry name" value="GntR"/>
    <property type="match status" value="1"/>
</dbReference>
<evidence type="ECO:0000256" key="1">
    <source>
        <dbReference type="ARBA" id="ARBA00023015"/>
    </source>
</evidence>
<dbReference type="CDD" id="cd07377">
    <property type="entry name" value="WHTH_GntR"/>
    <property type="match status" value="1"/>
</dbReference>
<evidence type="ECO:0000256" key="3">
    <source>
        <dbReference type="ARBA" id="ARBA00023163"/>
    </source>
</evidence>
<dbReference type="SMART" id="SM00895">
    <property type="entry name" value="FCD"/>
    <property type="match status" value="1"/>
</dbReference>
<dbReference type="Gene3D" id="1.10.10.10">
    <property type="entry name" value="Winged helix-like DNA-binding domain superfamily/Winged helix DNA-binding domain"/>
    <property type="match status" value="1"/>
</dbReference>
<evidence type="ECO:0000259" key="4">
    <source>
        <dbReference type="PROSITE" id="PS50949"/>
    </source>
</evidence>
<dbReference type="EMBL" id="WHJE01000001">
    <property type="protein sequence ID" value="KAE8766107.1"/>
    <property type="molecule type" value="Genomic_DNA"/>
</dbReference>
<dbReference type="PANTHER" id="PTHR43537:SF24">
    <property type="entry name" value="GLUCONATE OPERON TRANSCRIPTIONAL REPRESSOR"/>
    <property type="match status" value="1"/>
</dbReference>
<dbReference type="SUPFAM" id="SSF46785">
    <property type="entry name" value="Winged helix' DNA-binding domain"/>
    <property type="match status" value="1"/>
</dbReference>
<feature type="domain" description="HTH gntR-type" evidence="4">
    <location>
        <begin position="20"/>
        <end position="87"/>
    </location>
</feature>
<dbReference type="InterPro" id="IPR036388">
    <property type="entry name" value="WH-like_DNA-bd_sf"/>
</dbReference>
<dbReference type="RefSeq" id="WP_152199373.1">
    <property type="nucleotide sequence ID" value="NZ_VUKF01000001.1"/>
</dbReference>
<dbReference type="SMART" id="SM00345">
    <property type="entry name" value="HTH_GNTR"/>
    <property type="match status" value="1"/>
</dbReference>
<accession>A0A7J5UV03</accession>
<dbReference type="GO" id="GO:0003677">
    <property type="term" value="F:DNA binding"/>
    <property type="evidence" value="ECO:0007669"/>
    <property type="project" value="UniProtKB-KW"/>
</dbReference>
<dbReference type="InterPro" id="IPR000524">
    <property type="entry name" value="Tscrpt_reg_HTH_GntR"/>
</dbReference>
<dbReference type="PANTHER" id="PTHR43537">
    <property type="entry name" value="TRANSCRIPTIONAL REGULATOR, GNTR FAMILY"/>
    <property type="match status" value="1"/>
</dbReference>
<keyword evidence="1" id="KW-0805">Transcription regulation</keyword>
<evidence type="ECO:0000256" key="2">
    <source>
        <dbReference type="ARBA" id="ARBA00023125"/>
    </source>
</evidence>
<proteinExistence type="predicted"/>
<gene>
    <name evidence="5" type="ORF">GB883_00250</name>
</gene>
<dbReference type="GO" id="GO:0003700">
    <property type="term" value="F:DNA-binding transcription factor activity"/>
    <property type="evidence" value="ECO:0007669"/>
    <property type="project" value="InterPro"/>
</dbReference>
<dbReference type="OrthoDB" id="5243844at2"/>
<keyword evidence="3" id="KW-0804">Transcription</keyword>
<dbReference type="Pfam" id="PF07729">
    <property type="entry name" value="FCD"/>
    <property type="match status" value="1"/>
</dbReference>
<dbReference type="InterPro" id="IPR008920">
    <property type="entry name" value="TF_FadR/GntR_C"/>
</dbReference>
<evidence type="ECO:0000313" key="6">
    <source>
        <dbReference type="Proteomes" id="UP000451860"/>
    </source>
</evidence>
<dbReference type="Proteomes" id="UP000451860">
    <property type="component" value="Unassembled WGS sequence"/>
</dbReference>
<dbReference type="InterPro" id="IPR036390">
    <property type="entry name" value="WH_DNA-bd_sf"/>
</dbReference>
<comment type="caution">
    <text evidence="5">The sequence shown here is derived from an EMBL/GenBank/DDBJ whole genome shotgun (WGS) entry which is preliminary data.</text>
</comment>